<reference evidence="2" key="1">
    <citation type="submission" date="2020-07" db="EMBL/GenBank/DDBJ databases">
        <title>Vallitalea pronyensis genome.</title>
        <authorList>
            <person name="Postec A."/>
        </authorList>
    </citation>
    <scope>NUCLEOTIDE SEQUENCE</scope>
    <source>
        <strain evidence="2">FatNI3</strain>
    </source>
</reference>
<accession>A0A8J8MG28</accession>
<proteinExistence type="predicted"/>
<feature type="chain" id="PRO_5035222357" evidence="1">
    <location>
        <begin position="25"/>
        <end position="121"/>
    </location>
</feature>
<feature type="signal peptide" evidence="1">
    <location>
        <begin position="1"/>
        <end position="24"/>
    </location>
</feature>
<dbReference type="AlphaFoldDB" id="A0A8J8MG28"/>
<name>A0A8J8MG28_9FIRM</name>
<dbReference type="KEGG" id="vpy:HZI73_02020"/>
<evidence type="ECO:0000313" key="2">
    <source>
        <dbReference type="EMBL" id="QUI21137.1"/>
    </source>
</evidence>
<gene>
    <name evidence="2" type="ORF">HZI73_02020</name>
</gene>
<protein>
    <submittedName>
        <fullName evidence="2">Uncharacterized protein</fullName>
    </submittedName>
</protein>
<evidence type="ECO:0000256" key="1">
    <source>
        <dbReference type="SAM" id="SignalP"/>
    </source>
</evidence>
<dbReference type="Proteomes" id="UP000683246">
    <property type="component" value="Chromosome"/>
</dbReference>
<sequence>MNKKFFRIILTLTLIFSMSMTSLALPRECPECGCSGTYKQVVVTYDVEFKGYAIGNDYFPPSIELPHADRVYDLQKYRYNICTSCFYRTEKVYFSNLGVRFSPDEPQPEVTVDPYPIDIGP</sequence>
<organism evidence="2 3">
    <name type="scientific">Vallitalea pronyensis</name>
    <dbReference type="NCBI Taxonomy" id="1348613"/>
    <lineage>
        <taxon>Bacteria</taxon>
        <taxon>Bacillati</taxon>
        <taxon>Bacillota</taxon>
        <taxon>Clostridia</taxon>
        <taxon>Lachnospirales</taxon>
        <taxon>Vallitaleaceae</taxon>
        <taxon>Vallitalea</taxon>
    </lineage>
</organism>
<keyword evidence="1" id="KW-0732">Signal</keyword>
<evidence type="ECO:0000313" key="3">
    <source>
        <dbReference type="Proteomes" id="UP000683246"/>
    </source>
</evidence>
<keyword evidence="3" id="KW-1185">Reference proteome</keyword>
<dbReference type="RefSeq" id="WP_212696599.1">
    <property type="nucleotide sequence ID" value="NZ_CP058649.1"/>
</dbReference>
<dbReference type="EMBL" id="CP058649">
    <property type="protein sequence ID" value="QUI21137.1"/>
    <property type="molecule type" value="Genomic_DNA"/>
</dbReference>